<sequence length="325" mass="35684">MAPQLIFGTATFGMDLTEFQDPTSVNTLLSTIKDLGISRLDTAARYPPLNPGRSEQLLGETSSLSDLEAEFLIDTKVYTDTRTDGSGDLTREAIVKSVKTSLKRLGRPQGVNILYAHRSDPATPLEEQIQAFNEQVALGHCKAWGVSNFLPAVLEEILVLCERNGWQKPKYYQGSYNAITRAMETKLLPLLRAHGIFFVGYTVLAAGFLTGKLVNNEHSDTRAGNNNPLGKAIQARFSSESLHAAVKRFDSAVKAQGLTPVEVAIRWVTHHSVLRDGDAIILGASKISQIKETVGLILKGPLSQDLVRITEELWDEVQETREGVL</sequence>
<comment type="caution">
    <text evidence="3">The sequence shown here is derived from an EMBL/GenBank/DDBJ whole genome shotgun (WGS) entry which is preliminary data.</text>
</comment>
<feature type="domain" description="NADP-dependent oxidoreductase" evidence="2">
    <location>
        <begin position="5"/>
        <end position="314"/>
    </location>
</feature>
<dbReference type="Gene3D" id="3.20.20.100">
    <property type="entry name" value="NADP-dependent oxidoreductase domain"/>
    <property type="match status" value="1"/>
</dbReference>
<evidence type="ECO:0000313" key="4">
    <source>
        <dbReference type="Proteomes" id="UP001320245"/>
    </source>
</evidence>
<evidence type="ECO:0000313" key="3">
    <source>
        <dbReference type="EMBL" id="KAK7748766.1"/>
    </source>
</evidence>
<dbReference type="SUPFAM" id="SSF51430">
    <property type="entry name" value="NAD(P)-linked oxidoreductase"/>
    <property type="match status" value="1"/>
</dbReference>
<proteinExistence type="predicted"/>
<evidence type="ECO:0000259" key="2">
    <source>
        <dbReference type="Pfam" id="PF00248"/>
    </source>
</evidence>
<dbReference type="InterPro" id="IPR036812">
    <property type="entry name" value="NAD(P)_OxRdtase_dom_sf"/>
</dbReference>
<keyword evidence="1" id="KW-0560">Oxidoreductase</keyword>
<dbReference type="PANTHER" id="PTHR43364:SF4">
    <property type="entry name" value="NAD(P)-LINKED OXIDOREDUCTASE SUPERFAMILY PROTEIN"/>
    <property type="match status" value="1"/>
</dbReference>
<dbReference type="GO" id="GO:0016491">
    <property type="term" value="F:oxidoreductase activity"/>
    <property type="evidence" value="ECO:0007669"/>
    <property type="project" value="UniProtKB-KW"/>
</dbReference>
<dbReference type="Pfam" id="PF00248">
    <property type="entry name" value="Aldo_ket_red"/>
    <property type="match status" value="1"/>
</dbReference>
<gene>
    <name evidence="3" type="ORF">SLS53_000790</name>
</gene>
<dbReference type="InterPro" id="IPR023210">
    <property type="entry name" value="NADP_OxRdtase_dom"/>
</dbReference>
<name>A0AAN9UIX6_9PEZI</name>
<protein>
    <recommendedName>
        <fullName evidence="2">NADP-dependent oxidoreductase domain-containing protein</fullName>
    </recommendedName>
</protein>
<accession>A0AAN9UIX6</accession>
<dbReference type="AlphaFoldDB" id="A0AAN9UIX6"/>
<organism evidence="3 4">
    <name type="scientific">Cytospora paraplurivora</name>
    <dbReference type="NCBI Taxonomy" id="2898453"/>
    <lineage>
        <taxon>Eukaryota</taxon>
        <taxon>Fungi</taxon>
        <taxon>Dikarya</taxon>
        <taxon>Ascomycota</taxon>
        <taxon>Pezizomycotina</taxon>
        <taxon>Sordariomycetes</taxon>
        <taxon>Sordariomycetidae</taxon>
        <taxon>Diaporthales</taxon>
        <taxon>Cytosporaceae</taxon>
        <taxon>Cytospora</taxon>
    </lineage>
</organism>
<keyword evidence="4" id="KW-1185">Reference proteome</keyword>
<dbReference type="EMBL" id="JAJSPL020000002">
    <property type="protein sequence ID" value="KAK7748766.1"/>
    <property type="molecule type" value="Genomic_DNA"/>
</dbReference>
<evidence type="ECO:0000256" key="1">
    <source>
        <dbReference type="ARBA" id="ARBA00023002"/>
    </source>
</evidence>
<reference evidence="3 4" key="1">
    <citation type="journal article" date="2023" name="PLoS ONE">
        <title>Cytospora paraplurivora sp. nov. isolated from orchards with fruit tree decline syndrome in Ontario, Canada.</title>
        <authorList>
            <person name="Ilyukhin E."/>
            <person name="Nguyen H.D.T."/>
            <person name="Castle A.J."/>
            <person name="Ellouze W."/>
        </authorList>
    </citation>
    <scope>NUCLEOTIDE SEQUENCE [LARGE SCALE GENOMIC DNA]</scope>
    <source>
        <strain evidence="3 4">FDS-564</strain>
    </source>
</reference>
<dbReference type="Proteomes" id="UP001320245">
    <property type="component" value="Unassembled WGS sequence"/>
</dbReference>
<dbReference type="PANTHER" id="PTHR43364">
    <property type="entry name" value="NADH-SPECIFIC METHYLGLYOXAL REDUCTASE-RELATED"/>
    <property type="match status" value="1"/>
</dbReference>
<dbReference type="CDD" id="cd19075">
    <property type="entry name" value="AKR_AKR7A1-5"/>
    <property type="match status" value="1"/>
</dbReference>
<dbReference type="InterPro" id="IPR050523">
    <property type="entry name" value="AKR_Detox_Biosynth"/>
</dbReference>